<dbReference type="InterPro" id="IPR002912">
    <property type="entry name" value="ACT_dom"/>
</dbReference>
<dbReference type="Pfam" id="PF25601">
    <property type="entry name" value="AAA_lid_14"/>
    <property type="match status" value="1"/>
</dbReference>
<dbReference type="Proteomes" id="UP000001062">
    <property type="component" value="Chromosome"/>
</dbReference>
<dbReference type="Gene3D" id="3.30.70.260">
    <property type="match status" value="1"/>
</dbReference>
<dbReference type="SMART" id="SM00091">
    <property type="entry name" value="PAS"/>
    <property type="match status" value="1"/>
</dbReference>
<keyword evidence="5" id="KW-0067">ATP-binding</keyword>
<dbReference type="Pfam" id="PF14532">
    <property type="entry name" value="Sigma54_activ_2"/>
    <property type="match status" value="1"/>
</dbReference>
<dbReference type="InterPro" id="IPR058031">
    <property type="entry name" value="AAA_lid_NorR"/>
</dbReference>
<dbReference type="PROSITE" id="PS50112">
    <property type="entry name" value="PAS"/>
    <property type="match status" value="1"/>
</dbReference>
<dbReference type="Pfam" id="PF18024">
    <property type="entry name" value="HTH_50"/>
    <property type="match status" value="1"/>
</dbReference>
<dbReference type="AlphaFoldDB" id="F2JVT4"/>
<evidence type="ECO:0000259" key="10">
    <source>
        <dbReference type="PROSITE" id="PS50045"/>
    </source>
</evidence>
<dbReference type="RefSeq" id="WP_013661624.1">
    <property type="nucleotide sequence ID" value="NC_015276.1"/>
</dbReference>
<dbReference type="SUPFAM" id="SSF46689">
    <property type="entry name" value="Homeodomain-like"/>
    <property type="match status" value="1"/>
</dbReference>
<dbReference type="Gene3D" id="3.30.450.20">
    <property type="entry name" value="PAS domain"/>
    <property type="match status" value="1"/>
</dbReference>
<dbReference type="Gene3D" id="3.40.50.300">
    <property type="entry name" value="P-loop containing nucleotide triphosphate hydrolases"/>
    <property type="match status" value="1"/>
</dbReference>
<keyword evidence="9" id="KW-0804">Transcription</keyword>
<dbReference type="InterPro" id="IPR030828">
    <property type="entry name" value="HTH_TyrR"/>
</dbReference>
<dbReference type="InterPro" id="IPR009057">
    <property type="entry name" value="Homeodomain-like_sf"/>
</dbReference>
<evidence type="ECO:0000313" key="14">
    <source>
        <dbReference type="Proteomes" id="UP000001062"/>
    </source>
</evidence>
<evidence type="ECO:0000259" key="12">
    <source>
        <dbReference type="PROSITE" id="PS51671"/>
    </source>
</evidence>
<evidence type="ECO:0000256" key="3">
    <source>
        <dbReference type="ARBA" id="ARBA00022491"/>
    </source>
</evidence>
<dbReference type="InterPro" id="IPR027417">
    <property type="entry name" value="P-loop_NTPase"/>
</dbReference>
<dbReference type="PANTHER" id="PTHR32071:SF3">
    <property type="entry name" value="HTH-TYPE TRANSCRIPTIONAL REGULATORY PROTEIN TYRR"/>
    <property type="match status" value="1"/>
</dbReference>
<dbReference type="NCBIfam" id="TIGR04381">
    <property type="entry name" value="HTH_TypR"/>
    <property type="match status" value="1"/>
</dbReference>
<evidence type="ECO:0000256" key="7">
    <source>
        <dbReference type="ARBA" id="ARBA00023125"/>
    </source>
</evidence>
<dbReference type="GO" id="GO:0005524">
    <property type="term" value="F:ATP binding"/>
    <property type="evidence" value="ECO:0007669"/>
    <property type="project" value="UniProtKB-KW"/>
</dbReference>
<evidence type="ECO:0000256" key="4">
    <source>
        <dbReference type="ARBA" id="ARBA00022741"/>
    </source>
</evidence>
<keyword evidence="3" id="KW-0678">Repressor</keyword>
<dbReference type="Gene3D" id="1.10.8.60">
    <property type="match status" value="1"/>
</dbReference>
<dbReference type="PROSITE" id="PS00675">
    <property type="entry name" value="SIGMA54_INTERACT_1"/>
    <property type="match status" value="1"/>
</dbReference>
<dbReference type="PATRIC" id="fig|717774.3.peg.2573"/>
<dbReference type="STRING" id="717774.Marme_2488"/>
<dbReference type="KEGG" id="mme:Marme_2488"/>
<dbReference type="eggNOG" id="COG3283">
    <property type="taxonomic scope" value="Bacteria"/>
</dbReference>
<dbReference type="GO" id="GO:0003677">
    <property type="term" value="F:DNA binding"/>
    <property type="evidence" value="ECO:0007669"/>
    <property type="project" value="UniProtKB-KW"/>
</dbReference>
<dbReference type="PANTHER" id="PTHR32071">
    <property type="entry name" value="TRANSCRIPTIONAL REGULATORY PROTEIN"/>
    <property type="match status" value="1"/>
</dbReference>
<evidence type="ECO:0000313" key="13">
    <source>
        <dbReference type="EMBL" id="ADZ91720.1"/>
    </source>
</evidence>
<dbReference type="PROSITE" id="PS50045">
    <property type="entry name" value="SIGMA54_INTERACT_4"/>
    <property type="match status" value="1"/>
</dbReference>
<keyword evidence="14" id="KW-1185">Reference proteome</keyword>
<dbReference type="Pfam" id="PF00989">
    <property type="entry name" value="PAS"/>
    <property type="match status" value="1"/>
</dbReference>
<feature type="domain" description="ACT" evidence="12">
    <location>
        <begin position="2"/>
        <end position="73"/>
    </location>
</feature>
<evidence type="ECO:0000259" key="11">
    <source>
        <dbReference type="PROSITE" id="PS50112"/>
    </source>
</evidence>
<dbReference type="InterPro" id="IPR000014">
    <property type="entry name" value="PAS"/>
</dbReference>
<proteinExistence type="predicted"/>
<name>F2JVT4_MARM1</name>
<evidence type="ECO:0000256" key="6">
    <source>
        <dbReference type="ARBA" id="ARBA00023015"/>
    </source>
</evidence>
<dbReference type="SUPFAM" id="SSF55785">
    <property type="entry name" value="PYP-like sensor domain (PAS domain)"/>
    <property type="match status" value="1"/>
</dbReference>
<dbReference type="InterPro" id="IPR045865">
    <property type="entry name" value="ACT-like_dom_sf"/>
</dbReference>
<dbReference type="OrthoDB" id="9804019at2"/>
<evidence type="ECO:0000256" key="8">
    <source>
        <dbReference type="ARBA" id="ARBA00023159"/>
    </source>
</evidence>
<feature type="domain" description="Sigma-54 factor interaction" evidence="10">
    <location>
        <begin position="295"/>
        <end position="419"/>
    </location>
</feature>
<dbReference type="InterPro" id="IPR002078">
    <property type="entry name" value="Sigma_54_int"/>
</dbReference>
<dbReference type="CDD" id="cd00130">
    <property type="entry name" value="PAS"/>
    <property type="match status" value="1"/>
</dbReference>
<dbReference type="InterPro" id="IPR013767">
    <property type="entry name" value="PAS_fold"/>
</dbReference>
<sequence length="496" mass="55972">MRLAIQCEDRIGMVHEVLKLFAPHRIDMRLIEVDTARRCLYIGFPDIKFDSLQQLLAAIRRLEGVEDVKLVRFSSSEREKNTLAQILEALPDGVIAIDLKGNVTMATELAAKDLGVSLGELMNKPLNLFIKAINFSKLSGADMKRGITKRIRVHRKSLLMELQPIKVSTEKEDICAGAVIHLKSETRIDRQSERFRYGANEFKLEQYFQSDMVLSSTMGACLIQSKRFAMLNTPLMISGETGSGKNSILNSIIEYWKSHGYEETQVHKRAAVSFQTQADLQLFLLAPGWLIIEGIEGLNDTAQAQLAHWIETSKFIVEDDHVYRRLVVLTSFSSHYFREESSFSYELYLQLSQQNIDVPSLRDRLDDIEGVANEIVKQVCGHLRVDSVSLSSSAVTALKMYDWPGNITELKGVLYSAVASTERSELVAEDFNLFSSSKGRQLELVDNSLDKTIKEWEAELLRKLYPQYPSTRKLASALGLSHSAVANKLRDYAIGK</sequence>
<dbReference type="Gene3D" id="1.10.10.60">
    <property type="entry name" value="Homeodomain-like"/>
    <property type="match status" value="1"/>
</dbReference>
<protein>
    <submittedName>
        <fullName evidence="13">Transcriptional regulator, TyrR</fullName>
    </submittedName>
</protein>
<evidence type="ECO:0000256" key="9">
    <source>
        <dbReference type="ARBA" id="ARBA00023163"/>
    </source>
</evidence>
<comment type="subcellular location">
    <subcellularLocation>
        <location evidence="1">Cytoplasm</location>
    </subcellularLocation>
</comment>
<feature type="domain" description="PAS" evidence="11">
    <location>
        <begin position="79"/>
        <end position="124"/>
    </location>
</feature>
<keyword evidence="2" id="KW-0963">Cytoplasm</keyword>
<dbReference type="InterPro" id="IPR035965">
    <property type="entry name" value="PAS-like_dom_sf"/>
</dbReference>
<evidence type="ECO:0000256" key="5">
    <source>
        <dbReference type="ARBA" id="ARBA00022840"/>
    </source>
</evidence>
<keyword evidence="8" id="KW-0010">Activator</keyword>
<gene>
    <name evidence="13" type="ordered locus">Marme_2488</name>
</gene>
<dbReference type="GO" id="GO:0006355">
    <property type="term" value="P:regulation of DNA-templated transcription"/>
    <property type="evidence" value="ECO:0007669"/>
    <property type="project" value="InterPro"/>
</dbReference>
<dbReference type="EMBL" id="CP002583">
    <property type="protein sequence ID" value="ADZ91720.1"/>
    <property type="molecule type" value="Genomic_DNA"/>
</dbReference>
<dbReference type="HOGENOM" id="CLU_000445_8_2_6"/>
<dbReference type="CDD" id="cd04877">
    <property type="entry name" value="ACT_TyrR"/>
    <property type="match status" value="1"/>
</dbReference>
<dbReference type="InterPro" id="IPR025662">
    <property type="entry name" value="Sigma_54_int_dom_ATP-bd_1"/>
</dbReference>
<evidence type="ECO:0000256" key="1">
    <source>
        <dbReference type="ARBA" id="ARBA00004496"/>
    </source>
</evidence>
<accession>F2JVT4</accession>
<evidence type="ECO:0000256" key="2">
    <source>
        <dbReference type="ARBA" id="ARBA00022490"/>
    </source>
</evidence>
<organism evidence="13 14">
    <name type="scientific">Marinomonas mediterranea (strain ATCC 700492 / JCM 21426 / NBRC 103028 / MMB-1)</name>
    <dbReference type="NCBI Taxonomy" id="717774"/>
    <lineage>
        <taxon>Bacteria</taxon>
        <taxon>Pseudomonadati</taxon>
        <taxon>Pseudomonadota</taxon>
        <taxon>Gammaproteobacteria</taxon>
        <taxon>Oceanospirillales</taxon>
        <taxon>Oceanospirillaceae</taxon>
        <taxon>Marinomonas</taxon>
    </lineage>
</organism>
<keyword evidence="4" id="KW-0547">Nucleotide-binding</keyword>
<dbReference type="SUPFAM" id="SSF52540">
    <property type="entry name" value="P-loop containing nucleoside triphosphate hydrolases"/>
    <property type="match status" value="1"/>
</dbReference>
<reference evidence="13 14" key="1">
    <citation type="journal article" date="2012" name="Stand. Genomic Sci.">
        <title>Complete genome sequence of the melanogenic marine bacterium Marinomonas mediterranea type strain (MMB-1(T)).</title>
        <authorList>
            <person name="Lucas-Elio P."/>
            <person name="Goodwin L."/>
            <person name="Woyke T."/>
            <person name="Pitluck S."/>
            <person name="Nolan M."/>
            <person name="Kyrpides N.C."/>
            <person name="Detter J.C."/>
            <person name="Copeland A."/>
            <person name="Teshima H."/>
            <person name="Bruce D."/>
            <person name="Detter C."/>
            <person name="Tapia R."/>
            <person name="Han S."/>
            <person name="Land M.L."/>
            <person name="Ivanova N."/>
            <person name="Mikhailova N."/>
            <person name="Johnston A.W."/>
            <person name="Sanchez-Amat A."/>
        </authorList>
    </citation>
    <scope>NUCLEOTIDE SEQUENCE [LARGE SCALE GENOMIC DNA]</scope>
    <source>
        <strain evidence="14">ATCC 700492 / JCM 21426 / NBRC 103028 / MMB-1</strain>
    </source>
</reference>
<keyword evidence="7" id="KW-0238">DNA-binding</keyword>
<keyword evidence="6" id="KW-0805">Transcription regulation</keyword>
<dbReference type="SUPFAM" id="SSF55021">
    <property type="entry name" value="ACT-like"/>
    <property type="match status" value="1"/>
</dbReference>
<dbReference type="GO" id="GO:0005737">
    <property type="term" value="C:cytoplasm"/>
    <property type="evidence" value="ECO:0007669"/>
    <property type="project" value="UniProtKB-SubCell"/>
</dbReference>
<dbReference type="PROSITE" id="PS51671">
    <property type="entry name" value="ACT"/>
    <property type="match status" value="1"/>
</dbReference>